<dbReference type="Proteomes" id="UP000193380">
    <property type="component" value="Unassembled WGS sequence"/>
</dbReference>
<reference evidence="1" key="2">
    <citation type="submission" date="2014-03" db="EMBL/GenBank/DDBJ databases">
        <authorList>
            <person name="Genoscope - CEA"/>
        </authorList>
    </citation>
    <scope>NUCLEOTIDE SEQUENCE</scope>
</reference>
<sequence length="88" mass="9612">MRMILGGYSKQPRRPTRLAISSGWAQTAGAQRYLQCYTKRRWQRELSPSCPNASPSEGLIVTSSAAHWRTTGEISGLLSSGRTTSPAS</sequence>
<reference evidence="1" key="1">
    <citation type="journal article" date="2014" name="Nat. Commun.">
        <title>The rainbow trout genome provides novel insights into evolution after whole-genome duplication in vertebrates.</title>
        <authorList>
            <person name="Berthelot C."/>
            <person name="Brunet F."/>
            <person name="Chalopin D."/>
            <person name="Juanchich A."/>
            <person name="Bernard M."/>
            <person name="Noel B."/>
            <person name="Bento P."/>
            <person name="Da Silva C."/>
            <person name="Labadie K."/>
            <person name="Alberti A."/>
            <person name="Aury J.M."/>
            <person name="Louis A."/>
            <person name="Dehais P."/>
            <person name="Bardou P."/>
            <person name="Montfort J."/>
            <person name="Klopp C."/>
            <person name="Cabau C."/>
            <person name="Gaspin C."/>
            <person name="Thorgaard G.H."/>
            <person name="Boussaha M."/>
            <person name="Quillet E."/>
            <person name="Guyomard R."/>
            <person name="Galiana D."/>
            <person name="Bobe J."/>
            <person name="Volff J.N."/>
            <person name="Genet C."/>
            <person name="Wincker P."/>
            <person name="Jaillon O."/>
            <person name="Roest Crollius H."/>
            <person name="Guiguen Y."/>
        </authorList>
    </citation>
    <scope>NUCLEOTIDE SEQUENCE [LARGE SCALE GENOMIC DNA]</scope>
</reference>
<protein>
    <submittedName>
        <fullName evidence="1">Uncharacterized protein</fullName>
    </submittedName>
</protein>
<gene>
    <name evidence="1" type="ORF">GSONMT00049798001</name>
</gene>
<evidence type="ECO:0000313" key="2">
    <source>
        <dbReference type="Proteomes" id="UP000193380"/>
    </source>
</evidence>
<dbReference type="AlphaFoldDB" id="A0A060WJG2"/>
<accession>A0A060WJG2</accession>
<dbReference type="EMBL" id="FR904579">
    <property type="protein sequence ID" value="CDQ67287.1"/>
    <property type="molecule type" value="Genomic_DNA"/>
</dbReference>
<evidence type="ECO:0000313" key="1">
    <source>
        <dbReference type="EMBL" id="CDQ67287.1"/>
    </source>
</evidence>
<dbReference type="PaxDb" id="8022-A0A060WJG2"/>
<proteinExistence type="predicted"/>
<organism evidence="1 2">
    <name type="scientific">Oncorhynchus mykiss</name>
    <name type="common">Rainbow trout</name>
    <name type="synonym">Salmo gairdneri</name>
    <dbReference type="NCBI Taxonomy" id="8022"/>
    <lineage>
        <taxon>Eukaryota</taxon>
        <taxon>Metazoa</taxon>
        <taxon>Chordata</taxon>
        <taxon>Craniata</taxon>
        <taxon>Vertebrata</taxon>
        <taxon>Euteleostomi</taxon>
        <taxon>Actinopterygii</taxon>
        <taxon>Neopterygii</taxon>
        <taxon>Teleostei</taxon>
        <taxon>Protacanthopterygii</taxon>
        <taxon>Salmoniformes</taxon>
        <taxon>Salmonidae</taxon>
        <taxon>Salmoninae</taxon>
        <taxon>Oncorhynchus</taxon>
    </lineage>
</organism>
<name>A0A060WJG2_ONCMY</name>